<dbReference type="PROSITE" id="PS00194">
    <property type="entry name" value="THIOREDOXIN_1"/>
    <property type="match status" value="1"/>
</dbReference>
<evidence type="ECO:0000256" key="1">
    <source>
        <dbReference type="ARBA" id="ARBA00004196"/>
    </source>
</evidence>
<feature type="chain" id="PRO_5015158178" evidence="5">
    <location>
        <begin position="22"/>
        <end position="385"/>
    </location>
</feature>
<protein>
    <submittedName>
        <fullName evidence="7">Thiol-disulfide isomerase/thioredoxin</fullName>
    </submittedName>
</protein>
<dbReference type="GO" id="GO:0030313">
    <property type="term" value="C:cell envelope"/>
    <property type="evidence" value="ECO:0007669"/>
    <property type="project" value="UniProtKB-SubCell"/>
</dbReference>
<dbReference type="InterPro" id="IPR013740">
    <property type="entry name" value="Redoxin"/>
</dbReference>
<dbReference type="Pfam" id="PF14289">
    <property type="entry name" value="DUF4369"/>
    <property type="match status" value="1"/>
</dbReference>
<comment type="caution">
    <text evidence="7">The sequence shown here is derived from an EMBL/GenBank/DDBJ whole genome shotgun (WGS) entry which is preliminary data.</text>
</comment>
<dbReference type="GO" id="GO:0016491">
    <property type="term" value="F:oxidoreductase activity"/>
    <property type="evidence" value="ECO:0007669"/>
    <property type="project" value="InterPro"/>
</dbReference>
<feature type="domain" description="Thioredoxin" evidence="6">
    <location>
        <begin position="240"/>
        <end position="384"/>
    </location>
</feature>
<evidence type="ECO:0000256" key="2">
    <source>
        <dbReference type="ARBA" id="ARBA00022748"/>
    </source>
</evidence>
<dbReference type="Proteomes" id="UP000240971">
    <property type="component" value="Unassembled WGS sequence"/>
</dbReference>
<keyword evidence="8" id="KW-1185">Reference proteome</keyword>
<dbReference type="RefSeq" id="WP_106527681.1">
    <property type="nucleotide sequence ID" value="NZ_PYAW01000002.1"/>
</dbReference>
<dbReference type="PANTHER" id="PTHR42852">
    <property type="entry name" value="THIOL:DISULFIDE INTERCHANGE PROTEIN DSBE"/>
    <property type="match status" value="1"/>
</dbReference>
<evidence type="ECO:0000259" key="6">
    <source>
        <dbReference type="PROSITE" id="PS51352"/>
    </source>
</evidence>
<keyword evidence="3" id="KW-1015">Disulfide bond</keyword>
<keyword evidence="4" id="KW-0676">Redox-active center</keyword>
<evidence type="ECO:0000256" key="3">
    <source>
        <dbReference type="ARBA" id="ARBA00023157"/>
    </source>
</evidence>
<dbReference type="InterPro" id="IPR017937">
    <property type="entry name" value="Thioredoxin_CS"/>
</dbReference>
<reference evidence="7 8" key="1">
    <citation type="submission" date="2018-03" db="EMBL/GenBank/DDBJ databases">
        <title>Genomic Encyclopedia of Archaeal and Bacterial Type Strains, Phase II (KMG-II): from individual species to whole genera.</title>
        <authorList>
            <person name="Goeker M."/>
        </authorList>
    </citation>
    <scope>NUCLEOTIDE SEQUENCE [LARGE SCALE GENOMIC DNA]</scope>
    <source>
        <strain evidence="7 8">DSM 24859</strain>
    </source>
</reference>
<comment type="subcellular location">
    <subcellularLocation>
        <location evidence="1">Cell envelope</location>
    </subcellularLocation>
</comment>
<proteinExistence type="predicted"/>
<dbReference type="InterPro" id="IPR036249">
    <property type="entry name" value="Thioredoxin-like_sf"/>
</dbReference>
<dbReference type="OrthoDB" id="750178at2"/>
<organism evidence="7 8">
    <name type="scientific">Chitinophaga niastensis</name>
    <dbReference type="NCBI Taxonomy" id="536980"/>
    <lineage>
        <taxon>Bacteria</taxon>
        <taxon>Pseudomonadati</taxon>
        <taxon>Bacteroidota</taxon>
        <taxon>Chitinophagia</taxon>
        <taxon>Chitinophagales</taxon>
        <taxon>Chitinophagaceae</taxon>
        <taxon>Chitinophaga</taxon>
    </lineage>
</organism>
<keyword evidence="7" id="KW-0413">Isomerase</keyword>
<dbReference type="SUPFAM" id="SSF52833">
    <property type="entry name" value="Thioredoxin-like"/>
    <property type="match status" value="1"/>
</dbReference>
<evidence type="ECO:0000256" key="4">
    <source>
        <dbReference type="ARBA" id="ARBA00023284"/>
    </source>
</evidence>
<evidence type="ECO:0000313" key="7">
    <source>
        <dbReference type="EMBL" id="PSL47206.1"/>
    </source>
</evidence>
<feature type="signal peptide" evidence="5">
    <location>
        <begin position="1"/>
        <end position="21"/>
    </location>
</feature>
<evidence type="ECO:0000256" key="5">
    <source>
        <dbReference type="SAM" id="SignalP"/>
    </source>
</evidence>
<dbReference type="EMBL" id="PYAW01000002">
    <property type="protein sequence ID" value="PSL47206.1"/>
    <property type="molecule type" value="Genomic_DNA"/>
</dbReference>
<name>A0A2P8HLW5_CHINA</name>
<evidence type="ECO:0000313" key="8">
    <source>
        <dbReference type="Proteomes" id="UP000240971"/>
    </source>
</evidence>
<sequence>MNYKKIMSAVMLIAGGFSATAQNSYTVKATLKHAADTKFLIAYMDGKNFVLDSNYTTENGAIVFKGKVDRPVLCHFAVRNPALSVQTNGGFIPAPGLQFFLTNDNISITGDANAIYKAAVIGGKENNEWSSIKAKEAAITGKNWRNTQLTNKDTATANDPAVRAKTRKLREELGAQQDKLQMGFIKSYPQSLVSMYFLANMINSLSATQLETAYKKLDNKYKTSEYAKRIEDKLASTKATAVGQTAIALNKVDLNGNAVNLQTLKGKYVLLDFWGSWCGPCRNSHPHLKELYNIYKAAGFEIVGIAQEQGDDASSTWKKAITEDGLTWIQVLNNAGMEKFDAVKAYGVTAFPTKILLDKEGKIIARYVGQEAEGLTEKLAVIFKK</sequence>
<dbReference type="AlphaFoldDB" id="A0A2P8HLW5"/>
<dbReference type="InterPro" id="IPR013766">
    <property type="entry name" value="Thioredoxin_domain"/>
</dbReference>
<dbReference type="GO" id="GO:0016853">
    <property type="term" value="F:isomerase activity"/>
    <property type="evidence" value="ECO:0007669"/>
    <property type="project" value="UniProtKB-KW"/>
</dbReference>
<dbReference type="InterPro" id="IPR025380">
    <property type="entry name" value="DUF4369"/>
</dbReference>
<accession>A0A2P8HLW5</accession>
<dbReference type="CDD" id="cd02966">
    <property type="entry name" value="TlpA_like_family"/>
    <property type="match status" value="1"/>
</dbReference>
<gene>
    <name evidence="7" type="ORF">CLV51_10251</name>
</gene>
<dbReference type="Pfam" id="PF08534">
    <property type="entry name" value="Redoxin"/>
    <property type="match status" value="1"/>
</dbReference>
<dbReference type="PROSITE" id="PS51352">
    <property type="entry name" value="THIOREDOXIN_2"/>
    <property type="match status" value="1"/>
</dbReference>
<dbReference type="Gene3D" id="3.40.30.10">
    <property type="entry name" value="Glutaredoxin"/>
    <property type="match status" value="1"/>
</dbReference>
<keyword evidence="5" id="KW-0732">Signal</keyword>
<keyword evidence="2" id="KW-0201">Cytochrome c-type biogenesis</keyword>
<dbReference type="PANTHER" id="PTHR42852:SF6">
    <property type="entry name" value="THIOL:DISULFIDE INTERCHANGE PROTEIN DSBE"/>
    <property type="match status" value="1"/>
</dbReference>
<dbReference type="InterPro" id="IPR050553">
    <property type="entry name" value="Thioredoxin_ResA/DsbE_sf"/>
</dbReference>
<dbReference type="GO" id="GO:0017004">
    <property type="term" value="P:cytochrome complex assembly"/>
    <property type="evidence" value="ECO:0007669"/>
    <property type="project" value="UniProtKB-KW"/>
</dbReference>